<protein>
    <submittedName>
        <fullName evidence="1">Uncharacterized protein</fullName>
    </submittedName>
</protein>
<dbReference type="Proteomes" id="UP001521116">
    <property type="component" value="Unassembled WGS sequence"/>
</dbReference>
<dbReference type="EMBL" id="JAJVDC020000014">
    <property type="protein sequence ID" value="KAL1634717.1"/>
    <property type="molecule type" value="Genomic_DNA"/>
</dbReference>
<name>A0ABR3T5T7_9PEZI</name>
<gene>
    <name evidence="1" type="ORF">SLS56_002119</name>
</gene>
<keyword evidence="2" id="KW-1185">Reference proteome</keyword>
<proteinExistence type="predicted"/>
<reference evidence="1 2" key="1">
    <citation type="submission" date="2024-02" db="EMBL/GenBank/DDBJ databases">
        <title>De novo assembly and annotation of 12 fungi associated with fruit tree decline syndrome in Ontario, Canada.</title>
        <authorList>
            <person name="Sulman M."/>
            <person name="Ellouze W."/>
            <person name="Ilyukhin E."/>
        </authorList>
    </citation>
    <scope>NUCLEOTIDE SEQUENCE [LARGE SCALE GENOMIC DNA]</scope>
    <source>
        <strain evidence="1 2">M1-105</strain>
    </source>
</reference>
<evidence type="ECO:0000313" key="1">
    <source>
        <dbReference type="EMBL" id="KAL1634717.1"/>
    </source>
</evidence>
<sequence length="103" mass="11745">MDVFILPRVTIVLDELMYNTIVVLGLGDRTIAEKYRMPLLQLKNFIDQLGDAFRQYSVIIAALVADPKDRPDIKAMLRSFMGRDEDSERIATIIDNGENLIQC</sequence>
<accession>A0ABR3T5T7</accession>
<comment type="caution">
    <text evidence="1">The sequence shown here is derived from an EMBL/GenBank/DDBJ whole genome shotgun (WGS) entry which is preliminary data.</text>
</comment>
<organism evidence="1 2">
    <name type="scientific">Neofusicoccum ribis</name>
    <dbReference type="NCBI Taxonomy" id="45134"/>
    <lineage>
        <taxon>Eukaryota</taxon>
        <taxon>Fungi</taxon>
        <taxon>Dikarya</taxon>
        <taxon>Ascomycota</taxon>
        <taxon>Pezizomycotina</taxon>
        <taxon>Dothideomycetes</taxon>
        <taxon>Dothideomycetes incertae sedis</taxon>
        <taxon>Botryosphaeriales</taxon>
        <taxon>Botryosphaeriaceae</taxon>
        <taxon>Neofusicoccum</taxon>
    </lineage>
</organism>
<evidence type="ECO:0000313" key="2">
    <source>
        <dbReference type="Proteomes" id="UP001521116"/>
    </source>
</evidence>